<evidence type="ECO:0000259" key="2">
    <source>
        <dbReference type="SMART" id="SM00884"/>
    </source>
</evidence>
<evidence type="ECO:0000313" key="4">
    <source>
        <dbReference type="Proteomes" id="UP000236928"/>
    </source>
</evidence>
<dbReference type="SUPFAM" id="SSF75632">
    <property type="entry name" value="Cullin homology domain"/>
    <property type="match status" value="1"/>
</dbReference>
<dbReference type="Gene3D" id="1.20.1310.10">
    <property type="entry name" value="Cullin Repeats"/>
    <property type="match status" value="2"/>
</dbReference>
<comment type="caution">
    <text evidence="3">The sequence shown here is derived from an EMBL/GenBank/DDBJ whole genome shotgun (WGS) entry which is preliminary data.</text>
</comment>
<dbReference type="InterPro" id="IPR001373">
    <property type="entry name" value="Cullin_N"/>
</dbReference>
<dbReference type="InterPro" id="IPR016159">
    <property type="entry name" value="Cullin_repeat-like_dom_sf"/>
</dbReference>
<evidence type="ECO:0000313" key="3">
    <source>
        <dbReference type="EMBL" id="POM84026.1"/>
    </source>
</evidence>
<dbReference type="GO" id="GO:0006511">
    <property type="term" value="P:ubiquitin-dependent protein catabolic process"/>
    <property type="evidence" value="ECO:0007669"/>
    <property type="project" value="InterPro"/>
</dbReference>
<dbReference type="SMART" id="SM00884">
    <property type="entry name" value="Cullin_Nedd8"/>
    <property type="match status" value="1"/>
</dbReference>
<dbReference type="EMBL" id="JIBK01000034">
    <property type="protein sequence ID" value="POM84026.1"/>
    <property type="molecule type" value="Genomic_DNA"/>
</dbReference>
<dbReference type="SUPFAM" id="SSF46785">
    <property type="entry name" value="Winged helix' DNA-binding domain"/>
    <property type="match status" value="1"/>
</dbReference>
<dbReference type="OrthoDB" id="342492at2759"/>
<sequence>MHLENTSIIQRGLEEFENEIEFFLAKLYEINHDDEALSCKINTIKRMKLSRECDSKKVNLERTRRLITYLCNHGQYQFLYDTFKKNYFDLWNNNFQTIQQHELVTTIQNRIQRDNTGLELSEFIYNTLFSLEDFRMSIQDGIISDYLNLFTRFWCHHKRSTQIICNVYLSFDCMYRRYRATISASNKENEYLGFIQNANSFLKSIILSTHPATNHSYMIGSVPISLVGLLISVFISLNEIRDFSYSGQICVTERLKEAVGGKYEKPFFMLKKIFEMFIELQIINQDLNKLYLEILRRYYLKVFEEKKSLGFKDFVNFVREALELEKSLLVTYNNRDLLYTSNVGDSSSKLITSLLSLIHQDRKIPLNVFRDTSPTDISSIDQYNDYYETNWDSFVFKVELNILDVLISDDIIQHYSKNNQGQSCLTLLVSNEEFEILTFLFNVFKRKNKEQLFRKELEKCIIEQGLDLVKQLPKYRFLDPNEMKDHRKTNSVFETYLQNVKGLLEFYLKIERIWKKSFEDEKIRNLCINEAWVQILNCDDTLAKEIMRGFSILIHHILVGSYNFHKGENVDLRSGGTQKRLSRVNLDIICWNINTCSGNSLEGASNSSEIKTREYFESIIYLFKCSNYKDYFQKYYHQLLSQRIVYYFTNNRIGFGSNQEEILKYYLGWSASTALGNNIEMLMNKVDIYEIYLMKLLYNECGYAFISKSNFVIKDWFAGQSIFKFYLLESIGHKLAPSVKIVEDSNSEPYLRKDENLRIEFGSFSHRKKRIAKTLSTTICEEIHFWLKSEDLKMKYESSPLNGVGLIENDEVGDFIVSSGVPSEIQKTQESEELEKELVLRNIKYEVPFSLIVLSSTNWPLGNYNNGVDGAKNAGIINEESCLSLNFLDCELFSKYNDNMDIQCIHNEMQLYQQFYTKIYSRTLTWSYFLGTCIMDYCMHAFGRQCLKMILTLQQGILLLCFNEEKAFVELRREEYLALKDNIGRLFDPIRLLLARVGLEGEMEEVAEEKELVLPPLLILDEENMNNIKIEYNIDFDTIIRNYVESGEFDQSKEYLINYASGLNTIDFSSDFCLDYIYKEKDYLDENKSRSEKRCIGREKQYSFDYDSLKSNNYISLFKNNKYRIEAIIMKFLKHKQKSSLLNLVQVVMKEFSLNEDDNVDSIHQNNSIINAEILKILNSLIQRDLIEIDSENEQFYNYIP</sequence>
<dbReference type="SUPFAM" id="SSF74788">
    <property type="entry name" value="Cullin repeat-like"/>
    <property type="match status" value="1"/>
</dbReference>
<dbReference type="VEuPathDB" id="CryptoDB:CmeUKMEL1_10335"/>
<dbReference type="Pfam" id="PF00888">
    <property type="entry name" value="Cullin"/>
    <property type="match status" value="1"/>
</dbReference>
<organism evidence="3 4">
    <name type="scientific">Cryptosporidium meleagridis</name>
    <dbReference type="NCBI Taxonomy" id="93969"/>
    <lineage>
        <taxon>Eukaryota</taxon>
        <taxon>Sar</taxon>
        <taxon>Alveolata</taxon>
        <taxon>Apicomplexa</taxon>
        <taxon>Conoidasida</taxon>
        <taxon>Coccidia</taxon>
        <taxon>Eucoccidiorida</taxon>
        <taxon>Eimeriorina</taxon>
        <taxon>Cryptosporidiidae</taxon>
        <taxon>Cryptosporidium</taxon>
    </lineage>
</organism>
<dbReference type="AlphaFoldDB" id="A0A2P4Z1Y5"/>
<feature type="domain" description="Cullin neddylation" evidence="2">
    <location>
        <begin position="1117"/>
        <end position="1195"/>
    </location>
</feature>
<gene>
    <name evidence="3" type="ORF">CmeUKMEL1_10335</name>
</gene>
<dbReference type="InterPro" id="IPR036317">
    <property type="entry name" value="Cullin_homology_sf"/>
</dbReference>
<dbReference type="InterPro" id="IPR036390">
    <property type="entry name" value="WH_DNA-bd_sf"/>
</dbReference>
<dbReference type="InterPro" id="IPR036388">
    <property type="entry name" value="WH-like_DNA-bd_sf"/>
</dbReference>
<proteinExistence type="inferred from homology"/>
<accession>A0A2P4Z1Y5</accession>
<dbReference type="Gene3D" id="1.10.10.10">
    <property type="entry name" value="Winged helix-like DNA-binding domain superfamily/Winged helix DNA-binding domain"/>
    <property type="match status" value="1"/>
</dbReference>
<dbReference type="GO" id="GO:0031625">
    <property type="term" value="F:ubiquitin protein ligase binding"/>
    <property type="evidence" value="ECO:0007669"/>
    <property type="project" value="InterPro"/>
</dbReference>
<protein>
    <recommendedName>
        <fullName evidence="2">Cullin neddylation domain-containing protein</fullName>
    </recommendedName>
</protein>
<dbReference type="InterPro" id="IPR019559">
    <property type="entry name" value="Cullin_neddylation_domain"/>
</dbReference>
<name>A0A2P4Z1Y5_9CRYT</name>
<dbReference type="Proteomes" id="UP000236928">
    <property type="component" value="Unassembled WGS sequence"/>
</dbReference>
<reference evidence="3 4" key="1">
    <citation type="submission" date="2014-04" db="EMBL/GenBank/DDBJ databases">
        <title>Comparative Genomics of Cryptosporidium Species.</title>
        <authorList>
            <person name="Silva J.C."/>
            <person name="Su Q."/>
            <person name="Chalmers R."/>
            <person name="Chibucos M.C."/>
            <person name="Elwin K."/>
            <person name="Godinez A."/>
            <person name="Guo F."/>
            <person name="Huynh K."/>
            <person name="Orvis J."/>
            <person name="Ott S."/>
            <person name="Sadzewicz L."/>
            <person name="Sengamalay N."/>
            <person name="Shetty A."/>
            <person name="Sun M."/>
            <person name="Tallon L."/>
            <person name="Xiao L."/>
            <person name="Zhang H."/>
            <person name="Fraser C.M."/>
            <person name="Zhu G."/>
            <person name="Kissinger J."/>
            <person name="Widmer G."/>
        </authorList>
    </citation>
    <scope>NUCLEOTIDE SEQUENCE [LARGE SCALE GENOMIC DNA]</scope>
    <source>
        <strain evidence="3 4">UKMEL1</strain>
    </source>
</reference>
<keyword evidence="4" id="KW-1185">Reference proteome</keyword>
<evidence type="ECO:0000256" key="1">
    <source>
        <dbReference type="ARBA" id="ARBA00006019"/>
    </source>
</evidence>
<comment type="similarity">
    <text evidence="1">Belongs to the cullin family.</text>
</comment>